<dbReference type="AlphaFoldDB" id="A0ABD1ZQK5"/>
<reference evidence="2 3" key="1">
    <citation type="submission" date="2024-09" db="EMBL/GenBank/DDBJ databases">
        <title>Chromosome-scale assembly of Riccia fluitans.</title>
        <authorList>
            <person name="Paukszto L."/>
            <person name="Sawicki J."/>
            <person name="Karawczyk K."/>
            <person name="Piernik-Szablinska J."/>
            <person name="Szczecinska M."/>
            <person name="Mazdziarz M."/>
        </authorList>
    </citation>
    <scope>NUCLEOTIDE SEQUENCE [LARGE SCALE GENOMIC DNA]</scope>
    <source>
        <strain evidence="2">Rf_01</strain>
        <tissue evidence="2">Aerial parts of the thallus</tissue>
    </source>
</reference>
<dbReference type="EMBL" id="JBHFFA010000001">
    <property type="protein sequence ID" value="KAL2653732.1"/>
    <property type="molecule type" value="Genomic_DNA"/>
</dbReference>
<feature type="region of interest" description="Disordered" evidence="1">
    <location>
        <begin position="64"/>
        <end position="84"/>
    </location>
</feature>
<accession>A0ABD1ZQK5</accession>
<dbReference type="Proteomes" id="UP001605036">
    <property type="component" value="Unassembled WGS sequence"/>
</dbReference>
<proteinExistence type="predicted"/>
<gene>
    <name evidence="2" type="ORF">R1flu_021860</name>
</gene>
<sequence length="84" mass="8688">MEAKSGMHGDALAATLPPLVKRSPVEAKAGYSWGSPSQGFASTGKSFANGDEVRKRCDALAATSPPLAKLSPEGGEGRRFNAKL</sequence>
<comment type="caution">
    <text evidence="2">The sequence shown here is derived from an EMBL/GenBank/DDBJ whole genome shotgun (WGS) entry which is preliminary data.</text>
</comment>
<feature type="compositionally biased region" description="Basic and acidic residues" evidence="1">
    <location>
        <begin position="75"/>
        <end position="84"/>
    </location>
</feature>
<keyword evidence="3" id="KW-1185">Reference proteome</keyword>
<evidence type="ECO:0000256" key="1">
    <source>
        <dbReference type="SAM" id="MobiDB-lite"/>
    </source>
</evidence>
<evidence type="ECO:0000313" key="2">
    <source>
        <dbReference type="EMBL" id="KAL2653732.1"/>
    </source>
</evidence>
<name>A0ABD1ZQK5_9MARC</name>
<protein>
    <submittedName>
        <fullName evidence="2">Uncharacterized protein</fullName>
    </submittedName>
</protein>
<evidence type="ECO:0000313" key="3">
    <source>
        <dbReference type="Proteomes" id="UP001605036"/>
    </source>
</evidence>
<organism evidence="2 3">
    <name type="scientific">Riccia fluitans</name>
    <dbReference type="NCBI Taxonomy" id="41844"/>
    <lineage>
        <taxon>Eukaryota</taxon>
        <taxon>Viridiplantae</taxon>
        <taxon>Streptophyta</taxon>
        <taxon>Embryophyta</taxon>
        <taxon>Marchantiophyta</taxon>
        <taxon>Marchantiopsida</taxon>
        <taxon>Marchantiidae</taxon>
        <taxon>Marchantiales</taxon>
        <taxon>Ricciaceae</taxon>
        <taxon>Riccia</taxon>
    </lineage>
</organism>